<dbReference type="Proteomes" id="UP000002007">
    <property type="component" value="Chromosome"/>
</dbReference>
<evidence type="ECO:0000259" key="3">
    <source>
        <dbReference type="PROSITE" id="PS51762"/>
    </source>
</evidence>
<dbReference type="PANTHER" id="PTHR10963">
    <property type="entry name" value="GLYCOSYL HYDROLASE-RELATED"/>
    <property type="match status" value="1"/>
</dbReference>
<dbReference type="KEGG" id="rsa:RSal33209_2910"/>
<dbReference type="Gene3D" id="2.60.120.200">
    <property type="match status" value="1"/>
</dbReference>
<dbReference type="EC" id="3.2.1.39" evidence="4"/>
<keyword evidence="5" id="KW-1185">Reference proteome</keyword>
<accession>A9WTW1</accession>
<dbReference type="CDD" id="cd08023">
    <property type="entry name" value="GH16_laminarinase_like"/>
    <property type="match status" value="1"/>
</dbReference>
<feature type="signal peptide" evidence="2">
    <location>
        <begin position="1"/>
        <end position="29"/>
    </location>
</feature>
<keyword evidence="4" id="KW-0326">Glycosidase</keyword>
<dbReference type="PANTHER" id="PTHR10963:SF55">
    <property type="entry name" value="GLYCOSIDE HYDROLASE FAMILY 16 PROTEIN"/>
    <property type="match status" value="1"/>
</dbReference>
<keyword evidence="4" id="KW-0378">Hydrolase</keyword>
<organism evidence="4 5">
    <name type="scientific">Renibacterium salmoninarum (strain ATCC 33209 / DSM 20767 / JCM 11484 / NBRC 15589 / NCIMB 2235)</name>
    <dbReference type="NCBI Taxonomy" id="288705"/>
    <lineage>
        <taxon>Bacteria</taxon>
        <taxon>Bacillati</taxon>
        <taxon>Actinomycetota</taxon>
        <taxon>Actinomycetes</taxon>
        <taxon>Micrococcales</taxon>
        <taxon>Micrococcaceae</taxon>
        <taxon>Renibacterium</taxon>
    </lineage>
</organism>
<reference evidence="5" key="1">
    <citation type="journal article" date="2008" name="J. Bacteriol.">
        <title>Genome sequence of the fish pathogen Renibacterium salmoninarum suggests reductive evolution away from an environmental Arthrobacter ancestor.</title>
        <authorList>
            <person name="Wiens G.D."/>
            <person name="Rockey D.D."/>
            <person name="Wu Z."/>
            <person name="Chang J."/>
            <person name="Levy R."/>
            <person name="Crane S."/>
            <person name="Chen D.S."/>
            <person name="Capri G.R."/>
            <person name="Burnett J.R."/>
            <person name="Sudheesh P.S."/>
            <person name="Schipma M.J."/>
            <person name="Burd H."/>
            <person name="Bhattacharyya A."/>
            <person name="Rhodes L.D."/>
            <person name="Kaul R."/>
            <person name="Strom M.S."/>
        </authorList>
    </citation>
    <scope>NUCLEOTIDE SEQUENCE [LARGE SCALE GENOMIC DNA]</scope>
    <source>
        <strain evidence="5">ATCC 33209 / DSM 20767 / JCM 11484 / NBRC 15589 / NCIMB 2235</strain>
    </source>
</reference>
<dbReference type="InterPro" id="IPR050546">
    <property type="entry name" value="Glycosyl_Hydrlase_16"/>
</dbReference>
<dbReference type="GO" id="GO:0042973">
    <property type="term" value="F:glucan endo-1,3-beta-D-glucosidase activity"/>
    <property type="evidence" value="ECO:0007669"/>
    <property type="project" value="UniProtKB-EC"/>
</dbReference>
<sequence length="169" mass="17812">MGHFIDRKSIVRMASIAAAISLGAAGAVAVSQSAVATPHAAPAAAVANWTDNFEGGSGSKPNSQFWNMETGGSGWGNNERQYYTDSSDNAKLDGNGNLVITARRDNTNGLNCFYWPCEITSARLNSAGKITAKYGRVEARVKVPGQKGAWPAFWMLGENIGSAGWPQSG</sequence>
<protein>
    <submittedName>
        <fullName evidence="4">Glucan endo-1,3-beta-glucosidase</fullName>
        <ecNumber evidence="4">3.2.1.39</ecNumber>
    </submittedName>
</protein>
<dbReference type="GO" id="GO:0005975">
    <property type="term" value="P:carbohydrate metabolic process"/>
    <property type="evidence" value="ECO:0007669"/>
    <property type="project" value="InterPro"/>
</dbReference>
<dbReference type="PROSITE" id="PS51762">
    <property type="entry name" value="GH16_2"/>
    <property type="match status" value="1"/>
</dbReference>
<comment type="similarity">
    <text evidence="1">Belongs to the glycosyl hydrolase 16 family.</text>
</comment>
<dbReference type="STRING" id="288705.RSal33209_2910"/>
<gene>
    <name evidence="4" type="ordered locus">RSal33209_2910</name>
</gene>
<feature type="chain" id="PRO_5039073805" evidence="2">
    <location>
        <begin position="30"/>
        <end position="169"/>
    </location>
</feature>
<dbReference type="CAZy" id="GH16">
    <property type="family name" value="Glycoside Hydrolase Family 16"/>
</dbReference>
<proteinExistence type="inferred from homology"/>
<name>A9WTW1_RENSM</name>
<dbReference type="Pfam" id="PF00722">
    <property type="entry name" value="Glyco_hydro_16"/>
    <property type="match status" value="1"/>
</dbReference>
<dbReference type="InterPro" id="IPR013320">
    <property type="entry name" value="ConA-like_dom_sf"/>
</dbReference>
<dbReference type="HOGENOM" id="CLU_1577246_0_0_11"/>
<evidence type="ECO:0000256" key="2">
    <source>
        <dbReference type="SAM" id="SignalP"/>
    </source>
</evidence>
<dbReference type="eggNOG" id="COG2273">
    <property type="taxonomic scope" value="Bacteria"/>
</dbReference>
<keyword evidence="2" id="KW-0732">Signal</keyword>
<evidence type="ECO:0000313" key="5">
    <source>
        <dbReference type="Proteomes" id="UP000002007"/>
    </source>
</evidence>
<dbReference type="InterPro" id="IPR000757">
    <property type="entry name" value="Beta-glucanase-like"/>
</dbReference>
<feature type="domain" description="GH16" evidence="3">
    <location>
        <begin position="30"/>
        <end position="169"/>
    </location>
</feature>
<evidence type="ECO:0000313" key="4">
    <source>
        <dbReference type="EMBL" id="ABY24632.1"/>
    </source>
</evidence>
<dbReference type="EMBL" id="CP000910">
    <property type="protein sequence ID" value="ABY24632.1"/>
    <property type="molecule type" value="Genomic_DNA"/>
</dbReference>
<dbReference type="AlphaFoldDB" id="A9WTW1"/>
<evidence type="ECO:0000256" key="1">
    <source>
        <dbReference type="ARBA" id="ARBA00006865"/>
    </source>
</evidence>
<dbReference type="SUPFAM" id="SSF49899">
    <property type="entry name" value="Concanavalin A-like lectins/glucanases"/>
    <property type="match status" value="1"/>
</dbReference>